<sequence length="727" mass="83146">MWTDSAKEDEIVQQLRKLCDERGREIEPLKSAKWLHQLGLVYLNRSPDKICLLQSAALFNASIVRNPENVDVVKNDLGRLCSEVLRISDAEKCHTDLGVISKEVRRKVEGMREAVRLRLSSFCLGDDSGESYETGVTDFIQDLQNNITKDFNSVMRYLSDVCIDVLGNAPCEYSHVGETVIPSVAVPSLNNFLVKNGDWFFDCHTPRGICFDGLMPHASKTPLGRQQETAAKPWKTELIKPLSEMLAYLSSESDLKNGYHLADILTTTCYVSGNEDLCEEFRDQVVLYLEAQARNPHRIEILIDMIKEDLDSFAVFNNLYAAHSKNAINAKRMIYRSSTIFLSTLGKIHQVKGASCFEIVSEMEQRKIITPKAAHNLRFAIAVGCYVRLSAYMKKKAQFDAITFYSRPGESSHELELLSLAPPDDLLTYFKITFCIQQNMQKRAQTALVGDLRDPGRDAEMLILFYLGQYEKVTKICLELRKLFTKQKHKAEKIAAYTSILKESYFRLGHYESALCEAEAELDFQLQHKNEIDIADCRKAVGRCLFRLNRFHESVLQYQAELILREKYKVNDAQQKKMADCYKNIGYANFKLELFSEAFRFFREEQSILLKMTSIKTKHKLAECYTNIAGCLCKLNRFDEALSDYKSAKDTRILLSANCAIDLSVAECLSKIGFCLYTLHNYKEALDSYNNELEILENIVMSVDLKEKIEDCQYNKKACFLHLRDGV</sequence>
<accession>A0ABP0F2P1</accession>
<dbReference type="EMBL" id="CAWYQH010000002">
    <property type="protein sequence ID" value="CAK8673940.1"/>
    <property type="molecule type" value="Genomic_DNA"/>
</dbReference>
<dbReference type="Proteomes" id="UP001642483">
    <property type="component" value="Unassembled WGS sequence"/>
</dbReference>
<dbReference type="PANTHER" id="PTHR19959">
    <property type="entry name" value="KINESIN LIGHT CHAIN"/>
    <property type="match status" value="1"/>
</dbReference>
<feature type="coiled-coil region" evidence="1">
    <location>
        <begin position="679"/>
        <end position="706"/>
    </location>
</feature>
<name>A0ABP0F2P1_CLALP</name>
<reference evidence="2 3" key="1">
    <citation type="submission" date="2024-02" db="EMBL/GenBank/DDBJ databases">
        <authorList>
            <person name="Daric V."/>
            <person name="Darras S."/>
        </authorList>
    </citation>
    <scope>NUCLEOTIDE SEQUENCE [LARGE SCALE GENOMIC DNA]</scope>
</reference>
<dbReference type="InterPro" id="IPR011990">
    <property type="entry name" value="TPR-like_helical_dom_sf"/>
</dbReference>
<proteinExistence type="predicted"/>
<keyword evidence="1" id="KW-0175">Coiled coil</keyword>
<comment type="caution">
    <text evidence="2">The sequence shown here is derived from an EMBL/GenBank/DDBJ whole genome shotgun (WGS) entry which is preliminary data.</text>
</comment>
<dbReference type="PANTHER" id="PTHR19959:SF119">
    <property type="entry name" value="FUNGAL LIPASE-LIKE DOMAIN-CONTAINING PROTEIN"/>
    <property type="match status" value="1"/>
</dbReference>
<dbReference type="Gene3D" id="1.25.40.10">
    <property type="entry name" value="Tetratricopeptide repeat domain"/>
    <property type="match status" value="2"/>
</dbReference>
<evidence type="ECO:0000313" key="2">
    <source>
        <dbReference type="EMBL" id="CAK8673940.1"/>
    </source>
</evidence>
<protein>
    <submittedName>
        <fullName evidence="2">Uncharacterized protein</fullName>
    </submittedName>
</protein>
<evidence type="ECO:0000256" key="1">
    <source>
        <dbReference type="SAM" id="Coils"/>
    </source>
</evidence>
<gene>
    <name evidence="2" type="ORF">CVLEPA_LOCUS3671</name>
</gene>
<dbReference type="SMART" id="SM00028">
    <property type="entry name" value="TPR"/>
    <property type="match status" value="4"/>
</dbReference>
<keyword evidence="3" id="KW-1185">Reference proteome</keyword>
<dbReference type="SUPFAM" id="SSF48452">
    <property type="entry name" value="TPR-like"/>
    <property type="match status" value="1"/>
</dbReference>
<evidence type="ECO:0000313" key="3">
    <source>
        <dbReference type="Proteomes" id="UP001642483"/>
    </source>
</evidence>
<organism evidence="2 3">
    <name type="scientific">Clavelina lepadiformis</name>
    <name type="common">Light-bulb sea squirt</name>
    <name type="synonym">Ascidia lepadiformis</name>
    <dbReference type="NCBI Taxonomy" id="159417"/>
    <lineage>
        <taxon>Eukaryota</taxon>
        <taxon>Metazoa</taxon>
        <taxon>Chordata</taxon>
        <taxon>Tunicata</taxon>
        <taxon>Ascidiacea</taxon>
        <taxon>Aplousobranchia</taxon>
        <taxon>Clavelinidae</taxon>
        <taxon>Clavelina</taxon>
    </lineage>
</organism>
<dbReference type="InterPro" id="IPR019734">
    <property type="entry name" value="TPR_rpt"/>
</dbReference>